<keyword evidence="8" id="KW-1185">Reference proteome</keyword>
<feature type="transmembrane region" description="Helical" evidence="6">
    <location>
        <begin position="289"/>
        <end position="307"/>
    </location>
</feature>
<feature type="transmembrane region" description="Helical" evidence="6">
    <location>
        <begin position="45"/>
        <end position="69"/>
    </location>
</feature>
<reference evidence="7" key="1">
    <citation type="journal article" date="2022" name="Cell">
        <title>Design, construction, and in vivo augmentation of a complex gut microbiome.</title>
        <authorList>
            <person name="Cheng A.G."/>
            <person name="Ho P.Y."/>
            <person name="Aranda-Diaz A."/>
            <person name="Jain S."/>
            <person name="Yu F.B."/>
            <person name="Meng X."/>
            <person name="Wang M."/>
            <person name="Iakiviak M."/>
            <person name="Nagashima K."/>
            <person name="Zhao A."/>
            <person name="Murugkar P."/>
            <person name="Patil A."/>
            <person name="Atabakhsh K."/>
            <person name="Weakley A."/>
            <person name="Yan J."/>
            <person name="Brumbaugh A.R."/>
            <person name="Higginbottom S."/>
            <person name="Dimas A."/>
            <person name="Shiver A.L."/>
            <person name="Deutschbauer A."/>
            <person name="Neff N."/>
            <person name="Sonnenburg J.L."/>
            <person name="Huang K.C."/>
            <person name="Fischbach M.A."/>
        </authorList>
    </citation>
    <scope>NUCLEOTIDE SEQUENCE</scope>
    <source>
        <strain evidence="7">DSM 19829</strain>
    </source>
</reference>
<keyword evidence="2" id="KW-1003">Cell membrane</keyword>
<keyword evidence="3 6" id="KW-0812">Transmembrane</keyword>
<evidence type="ECO:0000256" key="5">
    <source>
        <dbReference type="ARBA" id="ARBA00023136"/>
    </source>
</evidence>
<dbReference type="InterPro" id="IPR001851">
    <property type="entry name" value="ABC_transp_permease"/>
</dbReference>
<dbReference type="Proteomes" id="UP001060164">
    <property type="component" value="Chromosome"/>
</dbReference>
<keyword evidence="5 6" id="KW-0472">Membrane</keyword>
<dbReference type="CDD" id="cd06579">
    <property type="entry name" value="TM_PBP1_transp_AraH_like"/>
    <property type="match status" value="1"/>
</dbReference>
<proteinExistence type="predicted"/>
<feature type="transmembrane region" description="Helical" evidence="6">
    <location>
        <begin position="132"/>
        <end position="152"/>
    </location>
</feature>
<comment type="subcellular location">
    <subcellularLocation>
        <location evidence="1">Cell membrane</location>
        <topology evidence="1">Multi-pass membrane protein</topology>
    </subcellularLocation>
</comment>
<protein>
    <submittedName>
        <fullName evidence="7">ABC transporter permease</fullName>
    </submittedName>
</protein>
<evidence type="ECO:0000313" key="8">
    <source>
        <dbReference type="Proteomes" id="UP001060164"/>
    </source>
</evidence>
<evidence type="ECO:0000256" key="2">
    <source>
        <dbReference type="ARBA" id="ARBA00022475"/>
    </source>
</evidence>
<evidence type="ECO:0000256" key="6">
    <source>
        <dbReference type="SAM" id="Phobius"/>
    </source>
</evidence>
<keyword evidence="4 6" id="KW-1133">Transmembrane helix</keyword>
<name>A0ABY5VE59_9FIRM</name>
<evidence type="ECO:0000313" key="7">
    <source>
        <dbReference type="EMBL" id="UWP58556.1"/>
    </source>
</evidence>
<feature type="transmembrane region" description="Helical" evidence="6">
    <location>
        <begin position="12"/>
        <end position="33"/>
    </location>
</feature>
<accession>A0ABY5VE59</accession>
<dbReference type="Pfam" id="PF02653">
    <property type="entry name" value="BPD_transp_2"/>
    <property type="match status" value="1"/>
</dbReference>
<dbReference type="EMBL" id="CP102290">
    <property type="protein sequence ID" value="UWP58556.1"/>
    <property type="molecule type" value="Genomic_DNA"/>
</dbReference>
<feature type="transmembrane region" description="Helical" evidence="6">
    <location>
        <begin position="207"/>
        <end position="227"/>
    </location>
</feature>
<organism evidence="7 8">
    <name type="scientific">Ruminococcus gauvreauii</name>
    <dbReference type="NCBI Taxonomy" id="438033"/>
    <lineage>
        <taxon>Bacteria</taxon>
        <taxon>Bacillati</taxon>
        <taxon>Bacillota</taxon>
        <taxon>Clostridia</taxon>
        <taxon>Eubacteriales</taxon>
        <taxon>Oscillospiraceae</taxon>
        <taxon>Ruminococcus</taxon>
    </lineage>
</organism>
<evidence type="ECO:0000256" key="4">
    <source>
        <dbReference type="ARBA" id="ARBA00022989"/>
    </source>
</evidence>
<feature type="transmembrane region" description="Helical" evidence="6">
    <location>
        <begin position="158"/>
        <end position="178"/>
    </location>
</feature>
<dbReference type="PANTHER" id="PTHR32196">
    <property type="entry name" value="ABC TRANSPORTER PERMEASE PROTEIN YPHD-RELATED-RELATED"/>
    <property type="match status" value="1"/>
</dbReference>
<dbReference type="RefSeq" id="WP_028530227.1">
    <property type="nucleotide sequence ID" value="NZ_CABLBR010000050.1"/>
</dbReference>
<feature type="transmembrane region" description="Helical" evidence="6">
    <location>
        <begin position="89"/>
        <end position="111"/>
    </location>
</feature>
<evidence type="ECO:0000256" key="1">
    <source>
        <dbReference type="ARBA" id="ARBA00004651"/>
    </source>
</evidence>
<evidence type="ECO:0000256" key="3">
    <source>
        <dbReference type="ARBA" id="ARBA00022692"/>
    </source>
</evidence>
<sequence length="327" mass="33882">MTKKKMPSFMGPLIAAVLLSIVLAIISSTFLTINNLMNILRQASINAMVSLGMLLVLLTGGIDISVGPMVALSSCVMGVLLKNGITNPFILILSCLLTGALCGEINGFIFTKLKLPHPFVSTMGSRQVFRGLALLITAAAPIGGFPDSVTFIGSANIGVFPVCFVVVIVIFAIVGIFLSKTALGRNIYSVGGNKEASRLAGINVPHTLNFVYVMSGLMCAVAGIIMMGRVGSATPLAGETFDMDAIASCVIGGASFSGGKGTVSGTLIGALLIAIIRNGLNLMGAQTDVQYIVIGIVIIAAVFVDVVRGNADIKSRMKIRAKVQADA</sequence>
<gene>
    <name evidence="7" type="ORF">NQ502_14390</name>
</gene>